<evidence type="ECO:0000313" key="1">
    <source>
        <dbReference type="EMBL" id="KAF7295140.1"/>
    </source>
</evidence>
<sequence>MRNNLFPTSLSTGLLVFQCHDVRPQVRCVSFRALCLPEWCQKPVIPFHPFPDQHSRNPLPLLEARRLVNRF</sequence>
<evidence type="ECO:0000313" key="2">
    <source>
        <dbReference type="Proteomes" id="UP000636479"/>
    </source>
</evidence>
<proteinExistence type="predicted"/>
<organism evidence="1 2">
    <name type="scientific">Mycena indigotica</name>
    <dbReference type="NCBI Taxonomy" id="2126181"/>
    <lineage>
        <taxon>Eukaryota</taxon>
        <taxon>Fungi</taxon>
        <taxon>Dikarya</taxon>
        <taxon>Basidiomycota</taxon>
        <taxon>Agaricomycotina</taxon>
        <taxon>Agaricomycetes</taxon>
        <taxon>Agaricomycetidae</taxon>
        <taxon>Agaricales</taxon>
        <taxon>Marasmiineae</taxon>
        <taxon>Mycenaceae</taxon>
        <taxon>Mycena</taxon>
    </lineage>
</organism>
<name>A0A8H6SAF0_9AGAR</name>
<dbReference type="EMBL" id="JACAZF010000009">
    <property type="protein sequence ID" value="KAF7295140.1"/>
    <property type="molecule type" value="Genomic_DNA"/>
</dbReference>
<gene>
    <name evidence="1" type="ORF">MIND_01052500</name>
</gene>
<keyword evidence="2" id="KW-1185">Reference proteome</keyword>
<dbReference type="RefSeq" id="XP_037216503.1">
    <property type="nucleotide sequence ID" value="XM_037367109.1"/>
</dbReference>
<dbReference type="AlphaFoldDB" id="A0A8H6SAF0"/>
<comment type="caution">
    <text evidence="1">The sequence shown here is derived from an EMBL/GenBank/DDBJ whole genome shotgun (WGS) entry which is preliminary data.</text>
</comment>
<reference evidence="1" key="1">
    <citation type="submission" date="2020-05" db="EMBL/GenBank/DDBJ databases">
        <title>Mycena genomes resolve the evolution of fungal bioluminescence.</title>
        <authorList>
            <person name="Tsai I.J."/>
        </authorList>
    </citation>
    <scope>NUCLEOTIDE SEQUENCE</scope>
    <source>
        <strain evidence="1">171206Taipei</strain>
    </source>
</reference>
<dbReference type="Proteomes" id="UP000636479">
    <property type="component" value="Unassembled WGS sequence"/>
</dbReference>
<protein>
    <submittedName>
        <fullName evidence="1">Uncharacterized protein</fullName>
    </submittedName>
</protein>
<accession>A0A8H6SAF0</accession>
<dbReference type="GeneID" id="59349625"/>